<feature type="transmembrane region" description="Helical" evidence="2">
    <location>
        <begin position="2722"/>
        <end position="2745"/>
    </location>
</feature>
<dbReference type="InterPro" id="IPR011641">
    <property type="entry name" value="Tyr-kin_ephrin_A/B_rcpt-like"/>
</dbReference>
<dbReference type="InterPro" id="IPR009030">
    <property type="entry name" value="Growth_fac_rcpt_cys_sf"/>
</dbReference>
<feature type="compositionally biased region" description="Basic and acidic residues" evidence="1">
    <location>
        <begin position="3229"/>
        <end position="3240"/>
    </location>
</feature>
<sequence length="3240" mass="345467">MRYDQKVEWIPAVTGIGCREGDGCVICRELNIVRRVCQFVQEGCDYGTFWDNGVCNVCPAGRYADTQGQQQVREMPGRCLLKAARAVSIALEAGQMSCYDCYWGLYAPAADPAKPVRLGGTSVVLVQMNRQHVPRAQGPGLLDTSVHAVNVKVDSCEPDPTDLESLLADLSQFFDQLGGGYSYGYGTTGGYGGFGGYGGAPGGFGGYGSGGFGGGFPGGSPGGFYGGYGPGFRRLESGNVVDGFGSSRVWIASNFSVAWPDKITAEPGNYKLCWCGGVGYQGYNMPTYLRCIRDVMYDFEVGSMAVAGPFQGQSFSCVRGRVCNAGRLRGVGLTQEDTLNLRAGCTVDGARRFTGVPFQISAVPSDVPGEVDLDFGLNYTVYDAPGAYTLCWCSSKGTPCSTMDLRVDSDSDVYLETQAATLSLDGPNPGAEVECFLGQTCWLHLDLQGQNLQDGDRLTALPKCGDDDSFITGFPSPGYADASEGGLVFIFTGGSLSTEPGIYQMCWCRPEAASGLACNKASDFTTTIGLFLATGPYSGQTAECELGSECIVPAFRGVSLSTKDPVVPMTACEKLTPAANFPPPLSPIYASQQGGAFVLNLGELHIGNDAVPEIVELCWCSMRLQTGDDSVEPCTQNWHFGTAGITLYLVCPPGYYELVGASKTCQLCPPGYYCPGGWGKSKISCPAGSTSAAKAESVDDCQCRRGYFLAEAVGACMACFAGTFKNSVDRLRECTGSCPPQTTSATGAISMLECFCEHQAVDIDSRQGVFQCTSLDSLSDVSSNGSALFASSQVPVYSFSGSLAVVDASTQALLDEISEKITERLETGSRASFTLEVGSVLDWRLDFEILSSDAELAAELQAKLDPSPFAAWVYTDMSTTALASANITQLTDISQSVLQCPDGLGFEPGTHATSLDDCKCPHGMQPSDGSTGILAGCTSCPQGYFKTSVGDTMCEACPAGDVPLTTLQQGAVSPTACTCSAGYHVDPKPPGRCIPCGDGHFCFGGSHRQACSESRTTDSSTAGAEDECLCSDGTYLNETTEQCDPCAAGRFKGDIGNAPCADCDAGKYSEQGSSECDDCSPGRFSSQGDATCEACPAGRYSQTDAATSLDSCLFCSIGTWSNDTGADADATCRKCPDGTTTEQSGSTNLTACVRPYRGQDRDCVSGRVCSVDDLEGYGIRAGHRMGIASTDCKAAKVSVEGIESDGISKVSDTGRGYGWGDEPLDFTPAGGFYNMCWCANMQGLVCTDLNANYLTQAGRLLVAGPSENLFRCVRGRDCVGLSPFSGFELALTDLVSVRRDSCGTTAVTEISNSNSEGLGSLSNLQRAGAVTTLTLGFGTSDSQSSYYLSIDANLAGYLLCWCASERGATDACTSPEDFNVYAGRLSVVGPRTNQESGCSVGQPCSVSGIEGALLEAGDRLMVLSDCGRGISLPGFPGGGIMETSNSRDFAFIGNGSDVLLSTPGIFRLCFCRPDVLGGQACETPSSFQAKVGLMTASGPFEQVATCYTGSNCTLLLSGIGLLAGDQVLIAYGDCGQTPGMGVRGFPKLESSVLVIDGSSGLEAGLGELPQGAMAGTYSICWCPATGECGESSVFRAEGGTLRVDCPPGSYAIGPVGGRVCERCTRGYYCGGGRPELATRVPCASGETTLDLGSVSIAACVCDRGYGLEPAGCAACSEGSYKSVAGNEEPCLPCPAGFTTFGTGSRSESFCAIPTTDPATDPADPNPGDSSPNQSNESNASNASNASESPNRTVTPGPSPPEMVFKNESAVPAVSFTMTMSRQASDGDDETLKNQLKATFISTLSASTRVDPTAIVIEIVDEISSSNSSNSTARRLQATSTVKITIKQRTAEEASLTLQDMDVDLISKELEDAVDQHPTLGAAGIGLAIESVPEITETSVKCPARRSVPPGVPVLSEDDCECSPGYGYSAATMTCALCEQGGYKAAVGDVSCTRCPELMSTLTTGATSPDDCQCQVGLYADETGACVDCFLGSYCPGTGEAIPCPRNSTTTSVGRSIADCICMAGFYSVQDESLCQPCQRGKYKPNIGNGECPLTCPTSADSEPGSSGLGDCFCQPGFHAKTDATTGNLARCATCDYAGLICRGGFEGGNLTNSSSQSSRRVHAQPVAETGYYQTGATSAVACDVLVVEEVSACGGGEACAAERIGLPVAETCYGAAGTLNNCSAGSTGMLCGECPDGWARDDYPELCSRCPDDPVSAVTMGVLNDVFTKTVLNFAVAVMAATAAVKGGTKLHTSMIRVGTQWLAACSVLTQFDLGSVGGFGWSEKQKELEQLQECAAANITVADCELGSQGLEFPWPEEVTQAMDGVFELMKIMPKVATVAMSAECHAEQLLPGNKIAKNLAPAIYHVSSPLLAMLGVFLICAGMVYIVLPILRKFGLEMNDYGRKQRKREAVLKALRKALDKPLADFGLTWHDVQESGVLETETTGGLHDDVEDPLAFIEGKLASYPLLALKMCLHAARQDPFFDTLCEEANLEWHDFTQNPDLLVKGVRAESLQQAVADRMPPSMLENCVLRTRAWKLRHKFQDEATEQEVPLEDVVIEVAKRCGSPSELKKMEADWRLFSSLVRAVCRDLRQGQLVEDDEDLGRHRSTSRSMSKMMKSNSKIMKMLHFGDEDEGFNGIDPESLDFGLFTSFPRPGSLFFQCIPVFWVTLIGMWPELLSSFLQMIRCRAITVDDPSTGLQLMQQRLRSHPEVVCWGEDHFLLALIACIGLGVWCLGVPVLLFIRLYCLDDRQSPENYRKYGYFIQGFEPAFWWWDIIVKRVDIGLMNIITYTNLANDEKAKLLLFPFLSGVQLTLCAWCRPFTNSQAEILDFLEMCLLSFRFVLFSMVAVMLIFNPSAEMTWVLAGFLVLLLAMVCGYFALHVAAQFLRTAGVDEDSDEEEEEQVGTSPTTPMSTRSKRKRKQSCFMRLVGTVKSTILRTLAFFLQESDDEKFVVQWSVFKTNVELVTAGDPQAVTSTGLRARIVSFAKGIRASVLRFGSGVQRQVMVKAFSEFSILWLDEFGQSYLPADAVQILCALSTTAKRVPPKTPKDRVFDKWKQEVEALVHYTNDPDHVWHISPDYILEVTQRLGKLGEEEGVRLVEGIQGVLHAKKEKHVLEEVLEARALARVPREVPDLMDEAILDSQLSALTNDVVEMVAVREQAVQTRESARTALALADAPGADRQQPLPESLVEPTASALSSTEASDEKAAGEEPEPPKPIKKVRRSEEIEYKTEWT</sequence>
<keyword evidence="2" id="KW-1133">Transmembrane helix</keyword>
<evidence type="ECO:0000313" key="5">
    <source>
        <dbReference type="Proteomes" id="UP000186817"/>
    </source>
</evidence>
<comment type="caution">
    <text evidence="4">The sequence shown here is derived from an EMBL/GenBank/DDBJ whole genome shotgun (WGS) entry which is preliminary data.</text>
</comment>
<keyword evidence="2" id="KW-0812">Transmembrane</keyword>
<dbReference type="PANTHER" id="PTHR46104">
    <property type="entry name" value="GENE 9195-RELATED-RELATED"/>
    <property type="match status" value="1"/>
</dbReference>
<evidence type="ECO:0000259" key="3">
    <source>
        <dbReference type="Pfam" id="PF07699"/>
    </source>
</evidence>
<dbReference type="OrthoDB" id="439917at2759"/>
<keyword evidence="2" id="KW-0472">Membrane</keyword>
<gene>
    <name evidence="4" type="primary">SVEP1</name>
    <name evidence="4" type="ORF">AK812_SmicGene5568</name>
</gene>
<dbReference type="SUPFAM" id="SSF57184">
    <property type="entry name" value="Growth factor receptor domain"/>
    <property type="match status" value="4"/>
</dbReference>
<feature type="compositionally biased region" description="Polar residues" evidence="1">
    <location>
        <begin position="2907"/>
        <end position="2917"/>
    </location>
</feature>
<feature type="compositionally biased region" description="Basic and acidic residues" evidence="1">
    <location>
        <begin position="3209"/>
        <end position="3222"/>
    </location>
</feature>
<dbReference type="Gene3D" id="2.10.50.10">
    <property type="entry name" value="Tumor Necrosis Factor Receptor, subunit A, domain 2"/>
    <property type="match status" value="8"/>
</dbReference>
<feature type="domain" description="Tyrosine-protein kinase ephrin type A/B receptor-like" evidence="3">
    <location>
        <begin position="1066"/>
        <end position="1112"/>
    </location>
</feature>
<evidence type="ECO:0000313" key="4">
    <source>
        <dbReference type="EMBL" id="OLQ10729.1"/>
    </source>
</evidence>
<feature type="region of interest" description="Disordered" evidence="1">
    <location>
        <begin position="2900"/>
        <end position="2922"/>
    </location>
</feature>
<feature type="transmembrane region" description="Helical" evidence="2">
    <location>
        <begin position="2862"/>
        <end position="2883"/>
    </location>
</feature>
<organism evidence="4 5">
    <name type="scientific">Symbiodinium microadriaticum</name>
    <name type="common">Dinoflagellate</name>
    <name type="synonym">Zooxanthella microadriatica</name>
    <dbReference type="NCBI Taxonomy" id="2951"/>
    <lineage>
        <taxon>Eukaryota</taxon>
        <taxon>Sar</taxon>
        <taxon>Alveolata</taxon>
        <taxon>Dinophyceae</taxon>
        <taxon>Suessiales</taxon>
        <taxon>Symbiodiniaceae</taxon>
        <taxon>Symbiodinium</taxon>
    </lineage>
</organism>
<evidence type="ECO:0000256" key="1">
    <source>
        <dbReference type="SAM" id="MobiDB-lite"/>
    </source>
</evidence>
<accession>A0A1Q9ETJ7</accession>
<protein>
    <submittedName>
        <fullName evidence="4">Sushi, von Willebrand factor type A, EGF and pentraxin domain-containing protein 1</fullName>
    </submittedName>
</protein>
<dbReference type="Pfam" id="PF07699">
    <property type="entry name" value="Ephrin_rec_like"/>
    <property type="match status" value="4"/>
</dbReference>
<feature type="compositionally biased region" description="Low complexity" evidence="1">
    <location>
        <begin position="1711"/>
        <end position="1750"/>
    </location>
</feature>
<reference evidence="4 5" key="1">
    <citation type="submission" date="2016-02" db="EMBL/GenBank/DDBJ databases">
        <title>Genome analysis of coral dinoflagellate symbionts highlights evolutionary adaptations to a symbiotic lifestyle.</title>
        <authorList>
            <person name="Aranda M."/>
            <person name="Li Y."/>
            <person name="Liew Y.J."/>
            <person name="Baumgarten S."/>
            <person name="Simakov O."/>
            <person name="Wilson M."/>
            <person name="Piel J."/>
            <person name="Ashoor H."/>
            <person name="Bougouffa S."/>
            <person name="Bajic V.B."/>
            <person name="Ryu T."/>
            <person name="Ravasi T."/>
            <person name="Bayer T."/>
            <person name="Micklem G."/>
            <person name="Kim H."/>
            <person name="Bhak J."/>
            <person name="Lajeunesse T.C."/>
            <person name="Voolstra C.R."/>
        </authorList>
    </citation>
    <scope>NUCLEOTIDE SEQUENCE [LARGE SCALE GENOMIC DNA]</scope>
    <source>
        <strain evidence="4 5">CCMP2467</strain>
    </source>
</reference>
<dbReference type="EMBL" id="LSRX01000073">
    <property type="protein sequence ID" value="OLQ10729.1"/>
    <property type="molecule type" value="Genomic_DNA"/>
</dbReference>
<proteinExistence type="predicted"/>
<feature type="domain" description="Tyrosine-protein kinase ephrin type A/B receptor-like" evidence="3">
    <location>
        <begin position="1670"/>
        <end position="1710"/>
    </location>
</feature>
<feature type="region of interest" description="Disordered" evidence="1">
    <location>
        <begin position="3181"/>
        <end position="3240"/>
    </location>
</feature>
<evidence type="ECO:0000256" key="2">
    <source>
        <dbReference type="SAM" id="Phobius"/>
    </source>
</evidence>
<dbReference type="PANTHER" id="PTHR46104:SF1">
    <property type="entry name" value="GENE 9195-RELATED"/>
    <property type="match status" value="1"/>
</dbReference>
<feature type="transmembrane region" description="Helical" evidence="2">
    <location>
        <begin position="2372"/>
        <end position="2393"/>
    </location>
</feature>
<feature type="transmembrane region" description="Helical" evidence="2">
    <location>
        <begin position="2834"/>
        <end position="2856"/>
    </location>
</feature>
<keyword evidence="5" id="KW-1185">Reference proteome</keyword>
<dbReference type="Proteomes" id="UP000186817">
    <property type="component" value="Unassembled WGS sequence"/>
</dbReference>
<feature type="domain" description="Tyrosine-protein kinase ephrin type A/B receptor-like" evidence="3">
    <location>
        <begin position="1924"/>
        <end position="1971"/>
    </location>
</feature>
<feature type="domain" description="Tyrosine-protein kinase ephrin type A/B receptor-like" evidence="3">
    <location>
        <begin position="934"/>
        <end position="977"/>
    </location>
</feature>
<feature type="region of interest" description="Disordered" evidence="1">
    <location>
        <begin position="1708"/>
        <end position="1764"/>
    </location>
</feature>
<dbReference type="SMART" id="SM01411">
    <property type="entry name" value="Ephrin_rec_like"/>
    <property type="match status" value="12"/>
</dbReference>
<name>A0A1Q9ETJ7_SYMMI</name>
<feature type="transmembrane region" description="Helical" evidence="2">
    <location>
        <begin position="2660"/>
        <end position="2677"/>
    </location>
</feature>